<organism evidence="1 2">
    <name type="scientific">Rhizopogon vinicolor AM-OR11-026</name>
    <dbReference type="NCBI Taxonomy" id="1314800"/>
    <lineage>
        <taxon>Eukaryota</taxon>
        <taxon>Fungi</taxon>
        <taxon>Dikarya</taxon>
        <taxon>Basidiomycota</taxon>
        <taxon>Agaricomycotina</taxon>
        <taxon>Agaricomycetes</taxon>
        <taxon>Agaricomycetidae</taxon>
        <taxon>Boletales</taxon>
        <taxon>Suillineae</taxon>
        <taxon>Rhizopogonaceae</taxon>
        <taxon>Rhizopogon</taxon>
    </lineage>
</organism>
<proteinExistence type="predicted"/>
<dbReference type="OrthoDB" id="2635353at2759"/>
<sequence length="77" mass="9154">MPTWSIITLLPKDLDDVYYYCCHQMRSNTFRLMKTVYNILDPENEPSTVDDFRRKNIATIEYTALQESHSFPTYQAL</sequence>
<gene>
    <name evidence="1" type="ORF">K503DRAFT_208936</name>
</gene>
<evidence type="ECO:0000313" key="2">
    <source>
        <dbReference type="Proteomes" id="UP000092154"/>
    </source>
</evidence>
<dbReference type="InParanoid" id="A0A1B7MYY9"/>
<name>A0A1B7MYY9_9AGAM</name>
<accession>A0A1B7MYY9</accession>
<evidence type="ECO:0000313" key="1">
    <source>
        <dbReference type="EMBL" id="OAX37814.1"/>
    </source>
</evidence>
<dbReference type="Proteomes" id="UP000092154">
    <property type="component" value="Unassembled WGS sequence"/>
</dbReference>
<dbReference type="EMBL" id="KV448329">
    <property type="protein sequence ID" value="OAX37814.1"/>
    <property type="molecule type" value="Genomic_DNA"/>
</dbReference>
<protein>
    <submittedName>
        <fullName evidence="1">Uncharacterized protein</fullName>
    </submittedName>
</protein>
<keyword evidence="2" id="KW-1185">Reference proteome</keyword>
<reference evidence="1 2" key="1">
    <citation type="submission" date="2016-06" db="EMBL/GenBank/DDBJ databases">
        <title>Comparative genomics of the ectomycorrhizal sister species Rhizopogon vinicolor and Rhizopogon vesiculosus (Basidiomycota: Boletales) reveals a divergence of the mating type B locus.</title>
        <authorList>
            <consortium name="DOE Joint Genome Institute"/>
            <person name="Mujic A.B."/>
            <person name="Kuo A."/>
            <person name="Tritt A."/>
            <person name="Lipzen A."/>
            <person name="Chen C."/>
            <person name="Johnson J."/>
            <person name="Sharma A."/>
            <person name="Barry K."/>
            <person name="Grigoriev I.V."/>
            <person name="Spatafora J.W."/>
        </authorList>
    </citation>
    <scope>NUCLEOTIDE SEQUENCE [LARGE SCALE GENOMIC DNA]</scope>
    <source>
        <strain evidence="1 2">AM-OR11-026</strain>
    </source>
</reference>
<dbReference type="AlphaFoldDB" id="A0A1B7MYY9"/>